<evidence type="ECO:0000256" key="2">
    <source>
        <dbReference type="ARBA" id="ARBA00022803"/>
    </source>
</evidence>
<dbReference type="EMBL" id="MH908893">
    <property type="protein sequence ID" value="AYM53090.1"/>
    <property type="molecule type" value="Genomic_DNA"/>
</dbReference>
<reference evidence="4" key="1">
    <citation type="journal article" date="2018" name="J. Ind. Microbiol. Biotechnol.">
        <title>Genome mining reveals uncommon alkylpyrones as type III PKS products from myxobacteria.</title>
        <authorList>
            <person name="Hug J.J."/>
            <person name="Panter F."/>
            <person name="Krug D."/>
            <person name="Muller R."/>
        </authorList>
    </citation>
    <scope>NUCLEOTIDE SEQUENCE</scope>
    <source>
        <strain evidence="4">MNa3061</strain>
    </source>
</reference>
<dbReference type="InterPro" id="IPR013105">
    <property type="entry name" value="TPR_2"/>
</dbReference>
<proteinExistence type="predicted"/>
<sequence length="159" mass="16790">MITPIALEKLQGERDAALARFSATPEGPWPAATATLVSTRTPAQERLEEGRRLTRAGDHAGAIAAFDAALELDGDLAAAFSGRGYARLLARDFAAARKDFEAALTMDAKPAFQAAVLFNLGQVAAKLADRTAARDAYTRSLELRPNKTVQAALTALGPP</sequence>
<dbReference type="SMART" id="SM00028">
    <property type="entry name" value="TPR"/>
    <property type="match status" value="3"/>
</dbReference>
<dbReference type="Pfam" id="PF07719">
    <property type="entry name" value="TPR_2"/>
    <property type="match status" value="1"/>
</dbReference>
<dbReference type="SUPFAM" id="SSF48452">
    <property type="entry name" value="TPR-like"/>
    <property type="match status" value="1"/>
</dbReference>
<accession>A0A3Q8I2N7</accession>
<evidence type="ECO:0000256" key="1">
    <source>
        <dbReference type="ARBA" id="ARBA00022737"/>
    </source>
</evidence>
<name>A0A3Q8I2N7_9BACT</name>
<evidence type="ECO:0000256" key="3">
    <source>
        <dbReference type="PROSITE-ProRule" id="PRU00339"/>
    </source>
</evidence>
<feature type="repeat" description="TPR" evidence="3">
    <location>
        <begin position="114"/>
        <end position="147"/>
    </location>
</feature>
<dbReference type="Gene3D" id="1.25.40.10">
    <property type="entry name" value="Tetratricopeptide repeat domain"/>
    <property type="match status" value="1"/>
</dbReference>
<keyword evidence="1" id="KW-0677">Repeat</keyword>
<protein>
    <submittedName>
        <fullName evidence="4">Tetratricopeptide TPR_2 repeat protein</fullName>
    </submittedName>
</protein>
<dbReference type="InterPro" id="IPR019734">
    <property type="entry name" value="TPR_rpt"/>
</dbReference>
<dbReference type="AlphaFoldDB" id="A0A3Q8I2N7"/>
<evidence type="ECO:0000313" key="4">
    <source>
        <dbReference type="EMBL" id="AYM53090.1"/>
    </source>
</evidence>
<dbReference type="PROSITE" id="PS50005">
    <property type="entry name" value="TPR"/>
    <property type="match status" value="1"/>
</dbReference>
<organism evidence="4">
    <name type="scientific">Nannocystis exedens</name>
    <dbReference type="NCBI Taxonomy" id="54"/>
    <lineage>
        <taxon>Bacteria</taxon>
        <taxon>Pseudomonadati</taxon>
        <taxon>Myxococcota</taxon>
        <taxon>Polyangia</taxon>
        <taxon>Nannocystales</taxon>
        <taxon>Nannocystaceae</taxon>
        <taxon>Nannocystis</taxon>
    </lineage>
</organism>
<dbReference type="InterPro" id="IPR011990">
    <property type="entry name" value="TPR-like_helical_dom_sf"/>
</dbReference>
<keyword evidence="2 3" id="KW-0802">TPR repeat</keyword>